<dbReference type="STRING" id="1802617.A2886_03225"/>
<accession>A0A1F4UR80</accession>
<evidence type="ECO:0000313" key="3">
    <source>
        <dbReference type="Proteomes" id="UP000176608"/>
    </source>
</evidence>
<dbReference type="Gene3D" id="2.40.260.10">
    <property type="entry name" value="Sortase"/>
    <property type="match status" value="1"/>
</dbReference>
<dbReference type="Proteomes" id="UP000176608">
    <property type="component" value="Unassembled WGS sequence"/>
</dbReference>
<dbReference type="CDD" id="cd05829">
    <property type="entry name" value="Sortase_F"/>
    <property type="match status" value="1"/>
</dbReference>
<reference evidence="2 3" key="1">
    <citation type="journal article" date="2016" name="Nat. Commun.">
        <title>Thousands of microbial genomes shed light on interconnected biogeochemical processes in an aquifer system.</title>
        <authorList>
            <person name="Anantharaman K."/>
            <person name="Brown C.T."/>
            <person name="Hug L.A."/>
            <person name="Sharon I."/>
            <person name="Castelle C.J."/>
            <person name="Probst A.J."/>
            <person name="Thomas B.C."/>
            <person name="Singh A."/>
            <person name="Wilkins M.J."/>
            <person name="Karaoz U."/>
            <person name="Brodie E.L."/>
            <person name="Williams K.H."/>
            <person name="Hubbard S.S."/>
            <person name="Banfield J.F."/>
        </authorList>
    </citation>
    <scope>NUCLEOTIDE SEQUENCE [LARGE SCALE GENOMIC DNA]</scope>
</reference>
<comment type="caution">
    <text evidence="2">The sequence shown here is derived from an EMBL/GenBank/DDBJ whole genome shotgun (WGS) entry which is preliminary data.</text>
</comment>
<name>A0A1F4UR80_UNCKA</name>
<gene>
    <name evidence="2" type="ORF">A2886_03225</name>
</gene>
<protein>
    <recommendedName>
        <fullName evidence="4">Class F sortase</fullName>
    </recommendedName>
</protein>
<dbReference type="InterPro" id="IPR042001">
    <property type="entry name" value="Sortase_F"/>
</dbReference>
<evidence type="ECO:0000313" key="2">
    <source>
        <dbReference type="EMBL" id="OGC47416.1"/>
    </source>
</evidence>
<evidence type="ECO:0008006" key="4">
    <source>
        <dbReference type="Google" id="ProtNLM"/>
    </source>
</evidence>
<dbReference type="EMBL" id="MEVA01000010">
    <property type="protein sequence ID" value="OGC47416.1"/>
    <property type="molecule type" value="Genomic_DNA"/>
</dbReference>
<dbReference type="AlphaFoldDB" id="A0A1F4UR80"/>
<dbReference type="InterPro" id="IPR005754">
    <property type="entry name" value="Sortase"/>
</dbReference>
<dbReference type="Pfam" id="PF04203">
    <property type="entry name" value="Sortase"/>
    <property type="match status" value="1"/>
</dbReference>
<dbReference type="SUPFAM" id="SSF63817">
    <property type="entry name" value="Sortase"/>
    <property type="match status" value="1"/>
</dbReference>
<evidence type="ECO:0000256" key="1">
    <source>
        <dbReference type="ARBA" id="ARBA00022801"/>
    </source>
</evidence>
<organism evidence="2 3">
    <name type="scientific">candidate division WWE3 bacterium RIFCSPHIGHO2_01_FULL_42_13</name>
    <dbReference type="NCBI Taxonomy" id="1802617"/>
    <lineage>
        <taxon>Bacteria</taxon>
        <taxon>Katanobacteria</taxon>
    </lineage>
</organism>
<dbReference type="InterPro" id="IPR023365">
    <property type="entry name" value="Sortase_dom-sf"/>
</dbReference>
<dbReference type="GO" id="GO:0016787">
    <property type="term" value="F:hydrolase activity"/>
    <property type="evidence" value="ECO:0007669"/>
    <property type="project" value="UniProtKB-KW"/>
</dbReference>
<proteinExistence type="predicted"/>
<keyword evidence="1" id="KW-0378">Hydrolase</keyword>
<sequence length="210" mass="23472">MHKISLAIVLLITLLVSSLVASEVFKASWKGDVLSAKAEELNREGEQRKLAFAELKKYPYYAPALLSLHFSQSKNFALEKIDLDENGELQTPSSWDGAGWYRGSAKPGQMGAVIIDGHYDTDTASPAAFWVLKSAKLNDKVSIKDELGRDFTYRVVDIFFVDIQDPQRIQVFQESDKAELILITCGGVWNEKEGTYNKRLVVKAELVSPN</sequence>